<accession>A0ABR9CRC0</accession>
<comment type="caution">
    <text evidence="1">The sequence shown here is derived from an EMBL/GenBank/DDBJ whole genome shotgun (WGS) entry which is preliminary data.</text>
</comment>
<dbReference type="SUPFAM" id="SSF51556">
    <property type="entry name" value="Metallo-dependent hydrolases"/>
    <property type="match status" value="1"/>
</dbReference>
<dbReference type="PANTHER" id="PTHR10443">
    <property type="entry name" value="MICROSOMAL DIPEPTIDASE"/>
    <property type="match status" value="1"/>
</dbReference>
<dbReference type="Proteomes" id="UP000632063">
    <property type="component" value="Unassembled WGS sequence"/>
</dbReference>
<evidence type="ECO:0000313" key="1">
    <source>
        <dbReference type="EMBL" id="MBD8893204.1"/>
    </source>
</evidence>
<organism evidence="1 2">
    <name type="scientific">Roseibium litorale</name>
    <dbReference type="NCBI Taxonomy" id="2803841"/>
    <lineage>
        <taxon>Bacteria</taxon>
        <taxon>Pseudomonadati</taxon>
        <taxon>Pseudomonadota</taxon>
        <taxon>Alphaproteobacteria</taxon>
        <taxon>Hyphomicrobiales</taxon>
        <taxon>Stappiaceae</taxon>
        <taxon>Roseibium</taxon>
    </lineage>
</organism>
<dbReference type="Gene3D" id="3.20.20.140">
    <property type="entry name" value="Metal-dependent hydrolases"/>
    <property type="match status" value="1"/>
</dbReference>
<dbReference type="Pfam" id="PF01244">
    <property type="entry name" value="Peptidase_M19"/>
    <property type="match status" value="1"/>
</dbReference>
<dbReference type="RefSeq" id="WP_192149321.1">
    <property type="nucleotide sequence ID" value="NZ_JACYXI010000011.1"/>
</dbReference>
<proteinExistence type="predicted"/>
<evidence type="ECO:0000313" key="2">
    <source>
        <dbReference type="Proteomes" id="UP000632063"/>
    </source>
</evidence>
<sequence length="354" mass="38502">MNKPLPVFDGHNDTLLKFVLEKGTAQERSFFTKSGAGHIDLPRCREGGLAGGLFAMFVPSNTGQDFSRPYNPADPANYAEVDQAVALNFTSAMIAMARKIERASEGQVRICRTVQEIRESIEAGSLAVSLHIEGAEAIDKDFNALETLHAAGLRSLGPVWSRKNIFADGVPMAFPSSPDNGPGLTDTGVALVKACNELGILIDLSHLNEKGFWDVARTSRHPLVASHSNAHAVCASARNLTDRQLEAIRETGGLAGINFHVAFLREDGRHDRTTPLETIVRHAAYLVEKLGENHVGLGSDFDGCVLPLDLKDASGLPRLLDAFRNAGFGEELIEKIAWRNWLDVLERTQTTDGR</sequence>
<gene>
    <name evidence="1" type="ORF">IG616_16800</name>
</gene>
<dbReference type="InterPro" id="IPR032466">
    <property type="entry name" value="Metal_Hydrolase"/>
</dbReference>
<dbReference type="CDD" id="cd01301">
    <property type="entry name" value="rDP_like"/>
    <property type="match status" value="1"/>
</dbReference>
<name>A0ABR9CRC0_9HYPH</name>
<dbReference type="PANTHER" id="PTHR10443:SF12">
    <property type="entry name" value="DIPEPTIDASE"/>
    <property type="match status" value="1"/>
</dbReference>
<protein>
    <submittedName>
        <fullName evidence="1">Dipeptidase</fullName>
    </submittedName>
</protein>
<dbReference type="InterPro" id="IPR008257">
    <property type="entry name" value="Pept_M19"/>
</dbReference>
<keyword evidence="2" id="KW-1185">Reference proteome</keyword>
<dbReference type="EMBL" id="JACYXI010000011">
    <property type="protein sequence ID" value="MBD8893204.1"/>
    <property type="molecule type" value="Genomic_DNA"/>
</dbReference>
<reference evidence="2" key="1">
    <citation type="submission" date="2020-09" db="EMBL/GenBank/DDBJ databases">
        <title>The genome sequence of strain Labrenzia suaedae 4C16A.</title>
        <authorList>
            <person name="Liu Y."/>
        </authorList>
    </citation>
    <scope>NUCLEOTIDE SEQUENCE [LARGE SCALE GENOMIC DNA]</scope>
    <source>
        <strain evidence="2">4C16A</strain>
    </source>
</reference>
<reference evidence="1 2" key="2">
    <citation type="journal article" date="2021" name="Int. J. Syst. Evol. Microbiol.">
        <title>Roseibium litorale sp. nov., isolated from a tidal flat sediment and proposal for the reclassification of Labrenzia polysiphoniae as Roseibium polysiphoniae comb. nov.</title>
        <authorList>
            <person name="Liu Y."/>
            <person name="Pei T."/>
            <person name="Du J."/>
            <person name="Chao M."/>
            <person name="Deng M.R."/>
            <person name="Zhu H."/>
        </authorList>
    </citation>
    <scope>NUCLEOTIDE SEQUENCE [LARGE SCALE GENOMIC DNA]</scope>
    <source>
        <strain evidence="1 2">4C16A</strain>
    </source>
</reference>
<dbReference type="PROSITE" id="PS51365">
    <property type="entry name" value="RENAL_DIPEPTIDASE_2"/>
    <property type="match status" value="1"/>
</dbReference>